<comment type="similarity">
    <text evidence="1 4">Belongs to the bacterial histone-like protein family.</text>
</comment>
<dbReference type="GO" id="GO:0030261">
    <property type="term" value="P:chromosome condensation"/>
    <property type="evidence" value="ECO:0007669"/>
    <property type="project" value="UniProtKB-KW"/>
</dbReference>
<dbReference type="KEGG" id="ohi:H8790_11745"/>
<evidence type="ECO:0000256" key="2">
    <source>
        <dbReference type="ARBA" id="ARBA00023067"/>
    </source>
</evidence>
<dbReference type="PANTHER" id="PTHR33175">
    <property type="entry name" value="DNA-BINDING PROTEIN HU"/>
    <property type="match status" value="1"/>
</dbReference>
<dbReference type="GO" id="GO:0005829">
    <property type="term" value="C:cytosol"/>
    <property type="evidence" value="ECO:0007669"/>
    <property type="project" value="TreeGrafter"/>
</dbReference>
<dbReference type="AlphaFoldDB" id="A0A7G9B3G9"/>
<dbReference type="Pfam" id="PF00216">
    <property type="entry name" value="Bac_DNA_binding"/>
    <property type="match status" value="1"/>
</dbReference>
<dbReference type="PANTHER" id="PTHR33175:SF3">
    <property type="entry name" value="DNA-BINDING PROTEIN HU-BETA"/>
    <property type="match status" value="1"/>
</dbReference>
<evidence type="ECO:0000256" key="3">
    <source>
        <dbReference type="ARBA" id="ARBA00023125"/>
    </source>
</evidence>
<dbReference type="PROSITE" id="PS00045">
    <property type="entry name" value="HISTONE_LIKE"/>
    <property type="match status" value="1"/>
</dbReference>
<name>A0A7G9B3G9_9FIRM</name>
<feature type="region of interest" description="Disordered" evidence="5">
    <location>
        <begin position="36"/>
        <end position="65"/>
    </location>
</feature>
<keyword evidence="3 6" id="KW-0238">DNA-binding</keyword>
<dbReference type="PRINTS" id="PR01727">
    <property type="entry name" value="DNABINDINGHU"/>
</dbReference>
<evidence type="ECO:0000256" key="5">
    <source>
        <dbReference type="SAM" id="MobiDB-lite"/>
    </source>
</evidence>
<gene>
    <name evidence="6" type="ORF">H8790_11745</name>
</gene>
<protein>
    <submittedName>
        <fullName evidence="6">HU family DNA-binding protein</fullName>
    </submittedName>
</protein>
<dbReference type="Proteomes" id="UP000515960">
    <property type="component" value="Chromosome"/>
</dbReference>
<evidence type="ECO:0000313" key="7">
    <source>
        <dbReference type="Proteomes" id="UP000515960"/>
    </source>
</evidence>
<dbReference type="InterPro" id="IPR000119">
    <property type="entry name" value="Hist_DNA-bd"/>
</dbReference>
<dbReference type="SUPFAM" id="SSF47729">
    <property type="entry name" value="IHF-like DNA-binding proteins"/>
    <property type="match status" value="1"/>
</dbReference>
<dbReference type="GO" id="GO:0030527">
    <property type="term" value="F:structural constituent of chromatin"/>
    <property type="evidence" value="ECO:0007669"/>
    <property type="project" value="InterPro"/>
</dbReference>
<organism evidence="6 7">
    <name type="scientific">Oscillibacter hominis</name>
    <dbReference type="NCBI Taxonomy" id="2763056"/>
    <lineage>
        <taxon>Bacteria</taxon>
        <taxon>Bacillati</taxon>
        <taxon>Bacillota</taxon>
        <taxon>Clostridia</taxon>
        <taxon>Eubacteriales</taxon>
        <taxon>Oscillospiraceae</taxon>
        <taxon>Oscillibacter</taxon>
    </lineage>
</organism>
<dbReference type="CDD" id="cd13831">
    <property type="entry name" value="HU"/>
    <property type="match status" value="1"/>
</dbReference>
<dbReference type="InterPro" id="IPR020816">
    <property type="entry name" value="Histone-like_DNA-bd_CS"/>
</dbReference>
<evidence type="ECO:0000256" key="1">
    <source>
        <dbReference type="ARBA" id="ARBA00010529"/>
    </source>
</evidence>
<keyword evidence="7" id="KW-1185">Reference proteome</keyword>
<evidence type="ECO:0000256" key="4">
    <source>
        <dbReference type="RuleBase" id="RU003939"/>
    </source>
</evidence>
<accession>A0A7G9B3G9</accession>
<keyword evidence="2" id="KW-0226">DNA condensation</keyword>
<dbReference type="EMBL" id="CP060490">
    <property type="protein sequence ID" value="QNL44100.1"/>
    <property type="molecule type" value="Genomic_DNA"/>
</dbReference>
<dbReference type="SMART" id="SM00411">
    <property type="entry name" value="BHL"/>
    <property type="match status" value="1"/>
</dbReference>
<sequence>MVDMIARELQQDEQIRLIGFGTFEVRHRNARIGRNPQTKKNVEIPPANVPVFRPGKALKDSVNAD</sequence>
<reference evidence="6 7" key="1">
    <citation type="submission" date="2020-08" db="EMBL/GenBank/DDBJ databases">
        <authorList>
            <person name="Liu C."/>
            <person name="Sun Q."/>
        </authorList>
    </citation>
    <scope>NUCLEOTIDE SEQUENCE [LARGE SCALE GENOMIC DNA]</scope>
    <source>
        <strain evidence="6 7">NSJ-62</strain>
    </source>
</reference>
<dbReference type="Gene3D" id="4.10.520.10">
    <property type="entry name" value="IHF-like DNA-binding proteins"/>
    <property type="match status" value="1"/>
</dbReference>
<dbReference type="GO" id="GO:0003677">
    <property type="term" value="F:DNA binding"/>
    <property type="evidence" value="ECO:0007669"/>
    <property type="project" value="UniProtKB-KW"/>
</dbReference>
<proteinExistence type="inferred from homology"/>
<dbReference type="InterPro" id="IPR010992">
    <property type="entry name" value="IHF-like_DNA-bd_dom_sf"/>
</dbReference>
<evidence type="ECO:0000313" key="6">
    <source>
        <dbReference type="EMBL" id="QNL44100.1"/>
    </source>
</evidence>